<name>A0AAN7G615_QUERU</name>
<organism evidence="1 2">
    <name type="scientific">Quercus rubra</name>
    <name type="common">Northern red oak</name>
    <name type="synonym">Quercus borealis</name>
    <dbReference type="NCBI Taxonomy" id="3512"/>
    <lineage>
        <taxon>Eukaryota</taxon>
        <taxon>Viridiplantae</taxon>
        <taxon>Streptophyta</taxon>
        <taxon>Embryophyta</taxon>
        <taxon>Tracheophyta</taxon>
        <taxon>Spermatophyta</taxon>
        <taxon>Magnoliopsida</taxon>
        <taxon>eudicotyledons</taxon>
        <taxon>Gunneridae</taxon>
        <taxon>Pentapetalae</taxon>
        <taxon>rosids</taxon>
        <taxon>fabids</taxon>
        <taxon>Fagales</taxon>
        <taxon>Fagaceae</taxon>
        <taxon>Quercus</taxon>
    </lineage>
</organism>
<dbReference type="AlphaFoldDB" id="A0AAN7G615"/>
<evidence type="ECO:0000313" key="1">
    <source>
        <dbReference type="EMBL" id="KAK4602270.1"/>
    </source>
</evidence>
<protein>
    <recommendedName>
        <fullName evidence="3">Reverse transcriptase</fullName>
    </recommendedName>
</protein>
<dbReference type="PANTHER" id="PTHR33116">
    <property type="entry name" value="REVERSE TRANSCRIPTASE ZINC-BINDING DOMAIN-CONTAINING PROTEIN-RELATED-RELATED"/>
    <property type="match status" value="1"/>
</dbReference>
<evidence type="ECO:0000313" key="2">
    <source>
        <dbReference type="Proteomes" id="UP001324115"/>
    </source>
</evidence>
<proteinExistence type="predicted"/>
<gene>
    <name evidence="1" type="ORF">RGQ29_011351</name>
</gene>
<dbReference type="PANTHER" id="PTHR33116:SF70">
    <property type="entry name" value="NON-LTR RETROELEMENT REVERSE TRANSCRIPTASE-LIKE PROTEIN"/>
    <property type="match status" value="1"/>
</dbReference>
<evidence type="ECO:0008006" key="3">
    <source>
        <dbReference type="Google" id="ProtNLM"/>
    </source>
</evidence>
<dbReference type="EMBL" id="JAXUIC010000002">
    <property type="protein sequence ID" value="KAK4602270.1"/>
    <property type="molecule type" value="Genomic_DNA"/>
</dbReference>
<sequence>MEFHGAQITSMCEDKSWDKVRASRSGLSFSHVFFADDLMLFAKADYKNCEATTEVLDKFCSLVGQRVSTTKSKILFSPNVTSRRARGICRRLGIAATDNLRKYLGFPIIYQGRVGNAYNFVVNKIQNKLASWRSKLLSKAGKLVLVKSSTAPIAEYFIQCQSLPVKVFDQIDKITRDFLWGSTEEKRRLHLVRWDTMTLPKELGGLGLHNTKDRNNALLAKLCWRLACDQEAPWANMLVTKYLSPNRISEVGRKLPCSSIWMACKKGGPVYVKGIEIGCGEWGESEGLE</sequence>
<reference evidence="1 2" key="1">
    <citation type="journal article" date="2023" name="G3 (Bethesda)">
        <title>A haplotype-resolved chromosome-scale genome for Quercus rubra L. provides insights into the genetics of adaptive traits for red oak species.</title>
        <authorList>
            <person name="Kapoor B."/>
            <person name="Jenkins J."/>
            <person name="Schmutz J."/>
            <person name="Zhebentyayeva T."/>
            <person name="Kuelheim C."/>
            <person name="Coggeshall M."/>
            <person name="Heim C."/>
            <person name="Lasky J.R."/>
            <person name="Leites L."/>
            <person name="Islam-Faridi N."/>
            <person name="Romero-Severson J."/>
            <person name="DeLeo V.L."/>
            <person name="Lucas S.M."/>
            <person name="Lazic D."/>
            <person name="Gailing O."/>
            <person name="Carlson J."/>
            <person name="Staton M."/>
        </authorList>
    </citation>
    <scope>NUCLEOTIDE SEQUENCE [LARGE SCALE GENOMIC DNA]</scope>
    <source>
        <strain evidence="1">Pseudo-F2</strain>
    </source>
</reference>
<comment type="caution">
    <text evidence="1">The sequence shown here is derived from an EMBL/GenBank/DDBJ whole genome shotgun (WGS) entry which is preliminary data.</text>
</comment>
<keyword evidence="2" id="KW-1185">Reference proteome</keyword>
<accession>A0AAN7G615</accession>
<dbReference type="Proteomes" id="UP001324115">
    <property type="component" value="Unassembled WGS sequence"/>
</dbReference>